<gene>
    <name evidence="1" type="ORF">COC42_12940</name>
</gene>
<evidence type="ECO:0000313" key="1">
    <source>
        <dbReference type="EMBL" id="PCD02338.1"/>
    </source>
</evidence>
<dbReference type="AlphaFoldDB" id="A0A2A4B3M7"/>
<dbReference type="Proteomes" id="UP000218366">
    <property type="component" value="Unassembled WGS sequence"/>
</dbReference>
<comment type="caution">
    <text evidence="1">The sequence shown here is derived from an EMBL/GenBank/DDBJ whole genome shotgun (WGS) entry which is preliminary data.</text>
</comment>
<dbReference type="RefSeq" id="WP_096343717.1">
    <property type="nucleotide sequence ID" value="NZ_NWMW01000002.1"/>
</dbReference>
<sequence length="132" mass="13694">MSWTMLAGSLVAVLALAAIARHLRLGDINIADPETAMRLAEQHLAGFQARQALVGGNGEGALVAGNGTLALLKRHGARVAVRRLVAPLKLAPAVEGVAIDSGEAMFGRVSLFGVTDDQVRAAEALAQRPTVH</sequence>
<name>A0A2A4B3M7_9SPHN</name>
<evidence type="ECO:0000313" key="2">
    <source>
        <dbReference type="Proteomes" id="UP000218366"/>
    </source>
</evidence>
<accession>A0A2A4B3M7</accession>
<protein>
    <submittedName>
        <fullName evidence="1">Uncharacterized protein</fullName>
    </submittedName>
</protein>
<keyword evidence="2" id="KW-1185">Reference proteome</keyword>
<organism evidence="1 2">
    <name type="scientific">Sphingomonas spermidinifaciens</name>
    <dbReference type="NCBI Taxonomy" id="1141889"/>
    <lineage>
        <taxon>Bacteria</taxon>
        <taxon>Pseudomonadati</taxon>
        <taxon>Pseudomonadota</taxon>
        <taxon>Alphaproteobacteria</taxon>
        <taxon>Sphingomonadales</taxon>
        <taxon>Sphingomonadaceae</taxon>
        <taxon>Sphingomonas</taxon>
    </lineage>
</organism>
<reference evidence="1 2" key="1">
    <citation type="submission" date="2017-09" db="EMBL/GenBank/DDBJ databases">
        <title>Sphingomonas spermidinifaciens 9NM-10, whole genome shotgun sequence.</title>
        <authorList>
            <person name="Feng G."/>
            <person name="Zhu H."/>
        </authorList>
    </citation>
    <scope>NUCLEOTIDE SEQUENCE [LARGE SCALE GENOMIC DNA]</scope>
    <source>
        <strain evidence="1 2">9NM-10</strain>
    </source>
</reference>
<dbReference type="EMBL" id="NWMW01000002">
    <property type="protein sequence ID" value="PCD02338.1"/>
    <property type="molecule type" value="Genomic_DNA"/>
</dbReference>
<dbReference type="OrthoDB" id="7585591at2"/>
<proteinExistence type="predicted"/>